<dbReference type="EMBL" id="QPJK01000006">
    <property type="protein sequence ID" value="RCW69373.1"/>
    <property type="molecule type" value="Genomic_DNA"/>
</dbReference>
<name>A0A368XN19_9BURK</name>
<gene>
    <name evidence="1" type="ORF">DES41_106247</name>
</gene>
<dbReference type="InterPro" id="IPR019106">
    <property type="entry name" value="T4SS_TrbC"/>
</dbReference>
<evidence type="ECO:0000313" key="1">
    <source>
        <dbReference type="EMBL" id="RCW69373.1"/>
    </source>
</evidence>
<dbReference type="NCBIfam" id="TIGR02742">
    <property type="entry name" value="TrbC_Ftype"/>
    <property type="match status" value="1"/>
</dbReference>
<organism evidence="1 2">
    <name type="scientific">Pseudorhodoferax soli</name>
    <dbReference type="NCBI Taxonomy" id="545864"/>
    <lineage>
        <taxon>Bacteria</taxon>
        <taxon>Pseudomonadati</taxon>
        <taxon>Pseudomonadota</taxon>
        <taxon>Betaproteobacteria</taxon>
        <taxon>Burkholderiales</taxon>
        <taxon>Comamonadaceae</taxon>
    </lineage>
</organism>
<protein>
    <submittedName>
        <fullName evidence="1">Conjugal transfer pilus assembly protein TrbC</fullName>
    </submittedName>
</protein>
<comment type="caution">
    <text evidence="1">The sequence shown here is derived from an EMBL/GenBank/DDBJ whole genome shotgun (WGS) entry which is preliminary data.</text>
</comment>
<keyword evidence="2" id="KW-1185">Reference proteome</keyword>
<sequence length="223" mass="23463">MSATDRRACQAGAAKPRPGIGSLVGAHLLAAAVLVHAQAAPKRPAQATPSIDALPKPLTQPVPDLEALARGYAATTESHTGFPGLQRRPGLIIFISLTVPRPTLERLLDQAARAGASVVLRGFADGSLRQTVAQLQALIGTRAIAVQVDPPAFDRFGITRVPSFVLLRDGTRPQPCAAGSCAPPEDYLQVSGDVSVDYALAHMQRAAPGFRAETDLFLARLRP</sequence>
<dbReference type="Pfam" id="PF09673">
    <property type="entry name" value="TrbC_Ftype"/>
    <property type="match status" value="1"/>
</dbReference>
<dbReference type="InterPro" id="IPR014113">
    <property type="entry name" value="T4SS_TrbC_subgr"/>
</dbReference>
<reference evidence="1 2" key="1">
    <citation type="submission" date="2018-07" db="EMBL/GenBank/DDBJ databases">
        <title>Genomic Encyclopedia of Type Strains, Phase IV (KMG-IV): sequencing the most valuable type-strain genomes for metagenomic binning, comparative biology and taxonomic classification.</title>
        <authorList>
            <person name="Goeker M."/>
        </authorList>
    </citation>
    <scope>NUCLEOTIDE SEQUENCE [LARGE SCALE GENOMIC DNA]</scope>
    <source>
        <strain evidence="1 2">DSM 21634</strain>
    </source>
</reference>
<accession>A0A368XN19</accession>
<dbReference type="AlphaFoldDB" id="A0A368XN19"/>
<proteinExistence type="predicted"/>
<evidence type="ECO:0000313" key="2">
    <source>
        <dbReference type="Proteomes" id="UP000252884"/>
    </source>
</evidence>
<dbReference type="Proteomes" id="UP000252884">
    <property type="component" value="Unassembled WGS sequence"/>
</dbReference>